<evidence type="ECO:0000256" key="2">
    <source>
        <dbReference type="SAM" id="Phobius"/>
    </source>
</evidence>
<feature type="compositionally biased region" description="Low complexity" evidence="1">
    <location>
        <begin position="617"/>
        <end position="636"/>
    </location>
</feature>
<evidence type="ECO:0000313" key="3">
    <source>
        <dbReference type="EMBL" id="QOW60617.1"/>
    </source>
</evidence>
<sequence length="654" mass="73055">MKHKSSRIVALAALYIFIIFGIFVIQFTIGKTFSYTIGAMSVSGRHEVSEDGSAVPLLPLHIVSNGLDFYITEQSPILAETKDGNKIPVKVDAYKKSEDSFTVECSDGISVLFTAYSSGGIDAVKIAAKMPAETANIYFPWKLTQTARLERHDNKIFLRYGKNRYLFKGGYGFENSDEQNSEFPHLVLSSEKPTAFYETYIPAQSLAFESIPDTLLASDNVYSETKTSFRDKALAFLENAVISKNYNEDILTAYIAEMASRGQFQKAKQNAEPLAVPKEKRTYKSCTFYNNLVQTEKSLAVYDREKLKNISSDISLNSASAFKNRALIPYLVNHSKTNLIFALQKNMQNLSEENLNACNAAGILEAAMDYSLFFPNNRNIFYENTELCEKILKDSLFSIDEGLFVSSDEKQIDTERTLEIAAILIRYGKENPEKKAWKFVGQMLYSSILSYAGESASLPAYFDIQGSKTTKLGLMANDSVILYADKLYPLAVTDNPAFPHEESLGLQSEHGIWAWTSSNSITVTQNNAKVFAFRIGFKTEDMHYLIIRGIRPFYRIQIHGINFRSDQRFEIYNSSGYVYDERTGTLLLKLKHKKDFEDIILSLGRPPEPAPIPVPPAAAQEETPPAGTENTQGGTEESSKEGGENNGTPPGGEN</sequence>
<evidence type="ECO:0000256" key="1">
    <source>
        <dbReference type="SAM" id="MobiDB-lite"/>
    </source>
</evidence>
<gene>
    <name evidence="3" type="ORF">IFE08_12560</name>
</gene>
<dbReference type="AlphaFoldDB" id="A0A7S6WQ06"/>
<name>A0A7S6WQ06_9SPIR</name>
<organism evidence="3 4">
    <name type="scientific">Treponema pedis</name>
    <dbReference type="NCBI Taxonomy" id="409322"/>
    <lineage>
        <taxon>Bacteria</taxon>
        <taxon>Pseudomonadati</taxon>
        <taxon>Spirochaetota</taxon>
        <taxon>Spirochaetia</taxon>
        <taxon>Spirochaetales</taxon>
        <taxon>Treponemataceae</taxon>
        <taxon>Treponema</taxon>
    </lineage>
</organism>
<keyword evidence="2" id="KW-1133">Transmembrane helix</keyword>
<proteinExistence type="predicted"/>
<feature type="transmembrane region" description="Helical" evidence="2">
    <location>
        <begin position="7"/>
        <end position="29"/>
    </location>
</feature>
<protein>
    <submittedName>
        <fullName evidence="3">Uncharacterized protein</fullName>
    </submittedName>
</protein>
<keyword evidence="2" id="KW-0812">Transmembrane</keyword>
<accession>A0A7S6WQ06</accession>
<feature type="region of interest" description="Disordered" evidence="1">
    <location>
        <begin position="602"/>
        <end position="654"/>
    </location>
</feature>
<evidence type="ECO:0000313" key="4">
    <source>
        <dbReference type="Proteomes" id="UP000593915"/>
    </source>
</evidence>
<dbReference type="EMBL" id="CP061839">
    <property type="protein sequence ID" value="QOW60617.1"/>
    <property type="molecule type" value="Genomic_DNA"/>
</dbReference>
<feature type="compositionally biased region" description="Pro residues" evidence="1">
    <location>
        <begin position="606"/>
        <end position="616"/>
    </location>
</feature>
<keyword evidence="2" id="KW-0472">Membrane</keyword>
<dbReference type="Proteomes" id="UP000593915">
    <property type="component" value="Chromosome"/>
</dbReference>
<dbReference type="RefSeq" id="WP_029410249.1">
    <property type="nucleotide sequence ID" value="NZ_CP061839.1"/>
</dbReference>
<reference evidence="3 4" key="1">
    <citation type="submission" date="2020-09" db="EMBL/GenBank/DDBJ databases">
        <title>Characterization of Treponema spp. from bovine digital dermatitis in Korea.</title>
        <authorList>
            <person name="Espiritu H.M."/>
            <person name="Cho Y.I."/>
            <person name="Mamuad L."/>
        </authorList>
    </citation>
    <scope>NUCLEOTIDE SEQUENCE [LARGE SCALE GENOMIC DNA]</scope>
    <source>
        <strain evidence="3 4">KS1</strain>
    </source>
</reference>